<reference evidence="1 2" key="1">
    <citation type="journal article" date="2012" name="Front. Microbiol.">
        <title>Complete genome of Ignavibacterium album, a metabolically versatile, flagellated, facultative anaerobe from the phylum Chlorobi.</title>
        <authorList>
            <person name="Liu Z."/>
            <person name="Frigaard N.-U."/>
            <person name="Vogl K."/>
            <person name="Iino T."/>
            <person name="Ohkuma M."/>
            <person name="Overmann J."/>
            <person name="Bryant D.A."/>
        </authorList>
    </citation>
    <scope>NUCLEOTIDE SEQUENCE [LARGE SCALE GENOMIC DNA]</scope>
    <source>
        <strain evidence="2">DSM 19864 / JCM 16511 / NBRC 101810 / Mat9-16</strain>
    </source>
</reference>
<dbReference type="NCBIfam" id="TIGR02757">
    <property type="entry name" value="TIGR02757 family protein"/>
    <property type="match status" value="1"/>
</dbReference>
<dbReference type="OrthoDB" id="9773332at2"/>
<sequence>MNRLKTKLEKIYSEYSKLENTSDPLHLIHQLKDKKDIEVFSFLASVIAYGSVIQINKVLSEFLKTSNHKPYKFIQTFPGKNKLYLKHRFYSERDLTNLIMLLKLILKDYDTIGNYFEQFYLTEHPTVKNSISGFTNSLLNQYENNFGKPGRGIKFMFPIPEKGSACKRMNLFLRWMVRKDNLDFGLWGFIPTDKLIIPVDTHIAKISRWLGLTERKNVTWKMAEEITYNLRKFDKDDPVRFDYALCHFDMMKEKYV</sequence>
<organism evidence="1 2">
    <name type="scientific">Ignavibacterium album (strain DSM 19864 / JCM 16511 / NBRC 101810 / Mat9-16)</name>
    <dbReference type="NCBI Taxonomy" id="945713"/>
    <lineage>
        <taxon>Bacteria</taxon>
        <taxon>Pseudomonadati</taxon>
        <taxon>Ignavibacteriota</taxon>
        <taxon>Ignavibacteria</taxon>
        <taxon>Ignavibacteriales</taxon>
        <taxon>Ignavibacteriaceae</taxon>
        <taxon>Ignavibacterium</taxon>
    </lineage>
</organism>
<dbReference type="eggNOG" id="COG0177">
    <property type="taxonomic scope" value="Bacteria"/>
</dbReference>
<dbReference type="InterPro" id="IPR014127">
    <property type="entry name" value="CHP02757"/>
</dbReference>
<proteinExistence type="predicted"/>
<dbReference type="Pfam" id="PF09674">
    <property type="entry name" value="DUF2400"/>
    <property type="match status" value="1"/>
</dbReference>
<dbReference type="GO" id="GO:0006281">
    <property type="term" value="P:DNA repair"/>
    <property type="evidence" value="ECO:0007669"/>
    <property type="project" value="InterPro"/>
</dbReference>
<name>I0ALK7_IGNAJ</name>
<dbReference type="Proteomes" id="UP000007394">
    <property type="component" value="Chromosome"/>
</dbReference>
<evidence type="ECO:0000313" key="1">
    <source>
        <dbReference type="EMBL" id="AFH49864.1"/>
    </source>
</evidence>
<evidence type="ECO:0008006" key="3">
    <source>
        <dbReference type="Google" id="ProtNLM"/>
    </source>
</evidence>
<dbReference type="KEGG" id="ial:IALB_2159"/>
<dbReference type="EMBL" id="CP003418">
    <property type="protein sequence ID" value="AFH49864.1"/>
    <property type="molecule type" value="Genomic_DNA"/>
</dbReference>
<dbReference type="RefSeq" id="WP_014561013.1">
    <property type="nucleotide sequence ID" value="NC_017464.1"/>
</dbReference>
<accession>I0ALK7</accession>
<keyword evidence="2" id="KW-1185">Reference proteome</keyword>
<dbReference type="HOGENOM" id="CLU_064298_0_0_10"/>
<protein>
    <recommendedName>
        <fullName evidence="3">TIGR02757 family protein</fullName>
    </recommendedName>
</protein>
<dbReference type="SUPFAM" id="SSF48150">
    <property type="entry name" value="DNA-glycosylase"/>
    <property type="match status" value="1"/>
</dbReference>
<dbReference type="InterPro" id="IPR011257">
    <property type="entry name" value="DNA_glycosylase"/>
</dbReference>
<evidence type="ECO:0000313" key="2">
    <source>
        <dbReference type="Proteomes" id="UP000007394"/>
    </source>
</evidence>
<dbReference type="PATRIC" id="fig|945713.3.peg.2166"/>
<dbReference type="GO" id="GO:0003824">
    <property type="term" value="F:catalytic activity"/>
    <property type="evidence" value="ECO:0007669"/>
    <property type="project" value="InterPro"/>
</dbReference>
<dbReference type="AlphaFoldDB" id="I0ALK7"/>
<gene>
    <name evidence="1" type="ordered locus">IALB_2159</name>
</gene>
<dbReference type="STRING" id="945713.IALB_2159"/>